<evidence type="ECO:0000259" key="8">
    <source>
        <dbReference type="PROSITE" id="PS50157"/>
    </source>
</evidence>
<dbReference type="Proteomes" id="UP001147782">
    <property type="component" value="Unassembled WGS sequence"/>
</dbReference>
<accession>A0A9W9UWM6</accession>
<reference evidence="9" key="2">
    <citation type="journal article" date="2023" name="IMA Fungus">
        <title>Comparative genomic study of the Penicillium genus elucidates a diverse pangenome and 15 lateral gene transfer events.</title>
        <authorList>
            <person name="Petersen C."/>
            <person name="Sorensen T."/>
            <person name="Nielsen M.R."/>
            <person name="Sondergaard T.E."/>
            <person name="Sorensen J.L."/>
            <person name="Fitzpatrick D.A."/>
            <person name="Frisvad J.C."/>
            <person name="Nielsen K.L."/>
        </authorList>
    </citation>
    <scope>NUCLEOTIDE SEQUENCE</scope>
    <source>
        <strain evidence="9">IBT 29864</strain>
    </source>
</reference>
<keyword evidence="4" id="KW-0863">Zinc-finger</keyword>
<evidence type="ECO:0000256" key="6">
    <source>
        <dbReference type="SAM" id="MobiDB-lite"/>
    </source>
</evidence>
<evidence type="ECO:0000256" key="2">
    <source>
        <dbReference type="ARBA" id="ARBA00023155"/>
    </source>
</evidence>
<reference evidence="9" key="1">
    <citation type="submission" date="2022-11" db="EMBL/GenBank/DDBJ databases">
        <authorList>
            <person name="Petersen C."/>
        </authorList>
    </citation>
    <scope>NUCLEOTIDE SEQUENCE</scope>
    <source>
        <strain evidence="9">IBT 29864</strain>
    </source>
</reference>
<evidence type="ECO:0008006" key="11">
    <source>
        <dbReference type="Google" id="ProtNLM"/>
    </source>
</evidence>
<dbReference type="GO" id="GO:0005634">
    <property type="term" value="C:nucleus"/>
    <property type="evidence" value="ECO:0007669"/>
    <property type="project" value="UniProtKB-SubCell"/>
</dbReference>
<dbReference type="GeneID" id="81443899"/>
<keyword evidence="10" id="KW-1185">Reference proteome</keyword>
<evidence type="ECO:0000259" key="7">
    <source>
        <dbReference type="PROSITE" id="PS50071"/>
    </source>
</evidence>
<dbReference type="EMBL" id="JAPZBS010000009">
    <property type="protein sequence ID" value="KAJ5359394.1"/>
    <property type="molecule type" value="Genomic_DNA"/>
</dbReference>
<feature type="compositionally biased region" description="Polar residues" evidence="6">
    <location>
        <begin position="308"/>
        <end position="318"/>
    </location>
</feature>
<feature type="domain" description="C2H2-type" evidence="8">
    <location>
        <begin position="323"/>
        <end position="351"/>
    </location>
</feature>
<evidence type="ECO:0000256" key="5">
    <source>
        <dbReference type="PROSITE-ProRule" id="PRU00108"/>
    </source>
</evidence>
<dbReference type="OrthoDB" id="5399138at2759"/>
<dbReference type="Gene3D" id="1.10.10.60">
    <property type="entry name" value="Homeodomain-like"/>
    <property type="match status" value="1"/>
</dbReference>
<feature type="compositionally biased region" description="Basic residues" evidence="6">
    <location>
        <begin position="297"/>
        <end position="306"/>
    </location>
</feature>
<feature type="domain" description="Homeobox" evidence="7">
    <location>
        <begin position="117"/>
        <end position="180"/>
    </location>
</feature>
<dbReference type="CDD" id="cd00086">
    <property type="entry name" value="homeodomain"/>
    <property type="match status" value="1"/>
</dbReference>
<sequence>MEITNSIEHELWPDFPIAESYPEHLSWDPLVNHQVAQSDWLVYNDDETSELNNEASSLASSTSAAEFPGDFGSWWPDSSAQNDCSIPSSVQSPLGAAAQDHLTEHLSSKSLPVPGNHTRSKSHPRLPSDAVKALRSWLYQHQEFPYPNPEERVQLEQQTGLTKNQVLNWFANARRRRQRHVDQASAPSMGDSKDAGTSLSPLERWKQSPPESEPAATSDIIRALDNASSYPEQSQVYYNDLVGTVSRNSSGSSGSSFLFGAPSMSGFEHSASSGSEVSVTHVPRRNQRPPTPIPSMGRRHRRRKNSRPAGQQNKSKAQGSRMYQCTFCCDSFRTKYEWTRHEKAIHISVEMWHCAPVGGIAELDGVSICVFCQAQDADDNHLETHNYLRCRDKPLIQREFARKDHLRQHLRLMHNIKDHNFLDSWRISFPELNSRCGFCSSTFTTWDARVDHLAEHFKTGADMSQWTGNWGFDPEVERQVRNAMPAWVLGQERATMHPMKMSDATQHGDDFISSANEFPKGVDLYMILRNGLISYIKDQIAMGIYPSDENISAAGRLMIFGTDDPWNQTFAENPIWLEALKNDVRFGTSETLPGRHIASRESFM</sequence>
<evidence type="ECO:0000256" key="3">
    <source>
        <dbReference type="ARBA" id="ARBA00023242"/>
    </source>
</evidence>
<dbReference type="SMART" id="SM00389">
    <property type="entry name" value="HOX"/>
    <property type="match status" value="1"/>
</dbReference>
<protein>
    <recommendedName>
        <fullName evidence="11">Homeobox domain-containing protein</fullName>
    </recommendedName>
</protein>
<feature type="DNA-binding region" description="Homeobox" evidence="5">
    <location>
        <begin position="119"/>
        <end position="181"/>
    </location>
</feature>
<proteinExistence type="predicted"/>
<dbReference type="GO" id="GO:0008270">
    <property type="term" value="F:zinc ion binding"/>
    <property type="evidence" value="ECO:0007669"/>
    <property type="project" value="UniProtKB-KW"/>
</dbReference>
<dbReference type="AlphaFoldDB" id="A0A9W9UWM6"/>
<keyword evidence="1 5" id="KW-0238">DNA-binding</keyword>
<dbReference type="InterPro" id="IPR001356">
    <property type="entry name" value="HD"/>
</dbReference>
<keyword evidence="4" id="KW-0479">Metal-binding</keyword>
<comment type="caution">
    <text evidence="9">The sequence shown here is derived from an EMBL/GenBank/DDBJ whole genome shotgun (WGS) entry which is preliminary data.</text>
</comment>
<dbReference type="InterPro" id="IPR013087">
    <property type="entry name" value="Znf_C2H2_type"/>
</dbReference>
<dbReference type="PANTHER" id="PTHR11850">
    <property type="entry name" value="HOMEOBOX PROTEIN TRANSCRIPTION FACTORS"/>
    <property type="match status" value="1"/>
</dbReference>
<keyword evidence="4" id="KW-0862">Zinc</keyword>
<dbReference type="Pfam" id="PF05920">
    <property type="entry name" value="Homeobox_KN"/>
    <property type="match status" value="1"/>
</dbReference>
<feature type="region of interest" description="Disordered" evidence="6">
    <location>
        <begin position="178"/>
        <end position="216"/>
    </location>
</feature>
<dbReference type="SMART" id="SM00355">
    <property type="entry name" value="ZnF_C2H2"/>
    <property type="match status" value="3"/>
</dbReference>
<gene>
    <name evidence="9" type="ORF">N7496_011807</name>
</gene>
<evidence type="ECO:0000256" key="4">
    <source>
        <dbReference type="PROSITE-ProRule" id="PRU00042"/>
    </source>
</evidence>
<name>A0A9W9UWM6_9EURO</name>
<keyword evidence="2 5" id="KW-0371">Homeobox</keyword>
<dbReference type="RefSeq" id="XP_056550680.1">
    <property type="nucleotide sequence ID" value="XM_056704720.1"/>
</dbReference>
<dbReference type="GO" id="GO:0003677">
    <property type="term" value="F:DNA binding"/>
    <property type="evidence" value="ECO:0007669"/>
    <property type="project" value="UniProtKB-UniRule"/>
</dbReference>
<dbReference type="InterPro" id="IPR008422">
    <property type="entry name" value="KN_HD"/>
</dbReference>
<organism evidence="9 10">
    <name type="scientific">Penicillium cataractarum</name>
    <dbReference type="NCBI Taxonomy" id="2100454"/>
    <lineage>
        <taxon>Eukaryota</taxon>
        <taxon>Fungi</taxon>
        <taxon>Dikarya</taxon>
        <taxon>Ascomycota</taxon>
        <taxon>Pezizomycotina</taxon>
        <taxon>Eurotiomycetes</taxon>
        <taxon>Eurotiomycetidae</taxon>
        <taxon>Eurotiales</taxon>
        <taxon>Aspergillaceae</taxon>
        <taxon>Penicillium</taxon>
    </lineage>
</organism>
<dbReference type="SUPFAM" id="SSF46689">
    <property type="entry name" value="Homeodomain-like"/>
    <property type="match status" value="1"/>
</dbReference>
<evidence type="ECO:0000256" key="1">
    <source>
        <dbReference type="ARBA" id="ARBA00023125"/>
    </source>
</evidence>
<dbReference type="GO" id="GO:0006355">
    <property type="term" value="P:regulation of DNA-templated transcription"/>
    <property type="evidence" value="ECO:0007669"/>
    <property type="project" value="InterPro"/>
</dbReference>
<feature type="region of interest" description="Disordered" evidence="6">
    <location>
        <begin position="269"/>
        <end position="318"/>
    </location>
</feature>
<keyword evidence="3 5" id="KW-0539">Nucleus</keyword>
<evidence type="ECO:0000313" key="9">
    <source>
        <dbReference type="EMBL" id="KAJ5359394.1"/>
    </source>
</evidence>
<dbReference type="PROSITE" id="PS00028">
    <property type="entry name" value="ZINC_FINGER_C2H2_1"/>
    <property type="match status" value="1"/>
</dbReference>
<dbReference type="PROSITE" id="PS50071">
    <property type="entry name" value="HOMEOBOX_2"/>
    <property type="match status" value="1"/>
</dbReference>
<dbReference type="PROSITE" id="PS50157">
    <property type="entry name" value="ZINC_FINGER_C2H2_2"/>
    <property type="match status" value="1"/>
</dbReference>
<comment type="subcellular location">
    <subcellularLocation>
        <location evidence="5">Nucleus</location>
    </subcellularLocation>
</comment>
<evidence type="ECO:0000313" key="10">
    <source>
        <dbReference type="Proteomes" id="UP001147782"/>
    </source>
</evidence>
<dbReference type="InterPro" id="IPR050224">
    <property type="entry name" value="TALE_homeobox"/>
</dbReference>
<dbReference type="InterPro" id="IPR009057">
    <property type="entry name" value="Homeodomain-like_sf"/>
</dbReference>
<feature type="region of interest" description="Disordered" evidence="6">
    <location>
        <begin position="107"/>
        <end position="127"/>
    </location>
</feature>